<dbReference type="Proteomes" id="UP000076447">
    <property type="component" value="Unassembled WGS sequence"/>
</dbReference>
<dbReference type="GO" id="GO:0005829">
    <property type="term" value="C:cytosol"/>
    <property type="evidence" value="ECO:0007669"/>
    <property type="project" value="TreeGrafter"/>
</dbReference>
<dbReference type="AlphaFoldDB" id="A0A163RQF6"/>
<comment type="caution">
    <text evidence="3">The sequence shown here is derived from an EMBL/GenBank/DDBJ whole genome shotgun (WGS) entry which is preliminary data.</text>
</comment>
<dbReference type="Pfam" id="PF01243">
    <property type="entry name" value="PNPOx_N"/>
    <property type="match status" value="1"/>
</dbReference>
<dbReference type="STRING" id="43678.OJAG_16970"/>
<evidence type="ECO:0000313" key="3">
    <source>
        <dbReference type="EMBL" id="KZM35590.1"/>
    </source>
</evidence>
<gene>
    <name evidence="4" type="ORF">OERS_20150</name>
    <name evidence="3" type="ORF">OJAG_16970</name>
</gene>
<name>A0A163RQF6_9CELL</name>
<dbReference type="PANTHER" id="PTHR35176:SF6">
    <property type="entry name" value="HEME OXYGENASE HI_0854-RELATED"/>
    <property type="match status" value="1"/>
</dbReference>
<dbReference type="InterPro" id="IPR012349">
    <property type="entry name" value="Split_barrel_FMN-bd"/>
</dbReference>
<dbReference type="RefSeq" id="WP_082848908.1">
    <property type="nucleotide sequence ID" value="NZ_LRIE01000068.1"/>
</dbReference>
<dbReference type="InterPro" id="IPR052019">
    <property type="entry name" value="F420H2_bilvrd_red/Heme_oxyg"/>
</dbReference>
<dbReference type="Gene3D" id="2.30.110.10">
    <property type="entry name" value="Electron Transport, Fmn-binding Protein, Chain A"/>
    <property type="match status" value="1"/>
</dbReference>
<evidence type="ECO:0000313" key="5">
    <source>
        <dbReference type="Proteomes" id="UP000076447"/>
    </source>
</evidence>
<dbReference type="PANTHER" id="PTHR35176">
    <property type="entry name" value="HEME OXYGENASE HI_0854-RELATED"/>
    <property type="match status" value="1"/>
</dbReference>
<reference evidence="4 6" key="2">
    <citation type="submission" date="2016-06" db="EMBL/GenBank/DDBJ databases">
        <title>Genome sequence of Oerskovia enterophila DSM 43852.</title>
        <authorList>
            <person name="Poehlein A."/>
            <person name="Jag V."/>
            <person name="Bengelsdorf F.R."/>
            <person name="Daniel R."/>
            <person name="Duerre P."/>
        </authorList>
    </citation>
    <scope>NUCLEOTIDE SEQUENCE [LARGE SCALE GENOMIC DNA]</scope>
    <source>
        <strain evidence="4 6">DSM 43852</strain>
    </source>
</reference>
<dbReference type="SUPFAM" id="SSF50475">
    <property type="entry name" value="FMN-binding split barrel"/>
    <property type="match status" value="1"/>
</dbReference>
<reference evidence="3 5" key="1">
    <citation type="submission" date="2016-01" db="EMBL/GenBank/DDBJ databases">
        <title>Genome sequence of Oerskovia enterophila VJag, an agar and cellulose degrading bacterium.</title>
        <authorList>
            <person name="Poehlein A."/>
            <person name="Jag V."/>
            <person name="Bengelsdorf F."/>
            <person name="Duerre P."/>
            <person name="Daniel R."/>
        </authorList>
    </citation>
    <scope>NUCLEOTIDE SEQUENCE [LARGE SCALE GENOMIC DNA]</scope>
    <source>
        <strain evidence="3 5">VJag</strain>
    </source>
</reference>
<accession>A0A163RQF6</accession>
<dbReference type="OrthoDB" id="7062584at2"/>
<organism evidence="3 5">
    <name type="scientific">Oerskovia enterophila</name>
    <dbReference type="NCBI Taxonomy" id="43678"/>
    <lineage>
        <taxon>Bacteria</taxon>
        <taxon>Bacillati</taxon>
        <taxon>Actinomycetota</taxon>
        <taxon>Actinomycetes</taxon>
        <taxon>Micrococcales</taxon>
        <taxon>Cellulomonadaceae</taxon>
        <taxon>Oerskovia</taxon>
    </lineage>
</organism>
<dbReference type="InterPro" id="IPR011576">
    <property type="entry name" value="Pyridox_Oxase_N"/>
</dbReference>
<keyword evidence="6" id="KW-1185">Reference proteome</keyword>
<dbReference type="GO" id="GO:0016627">
    <property type="term" value="F:oxidoreductase activity, acting on the CH-CH group of donors"/>
    <property type="evidence" value="ECO:0007669"/>
    <property type="project" value="TreeGrafter"/>
</dbReference>
<sequence length="140" mass="15326">MTAIDTTTTLGARAAERLEADLVVWLTTVDPTGTPQPTPVWQIRSGDDIVILSEPRKAKLRNAAANPRAAVHLNSTPAGWDVQVLTGRLVLDPAGLSAEERTRYDTKYRSPIAGLGMSPEEFHAAYSEVLRFTPERLRGF</sequence>
<dbReference type="NCBIfam" id="TIGR03667">
    <property type="entry name" value="Rv3369"/>
    <property type="match status" value="1"/>
</dbReference>
<dbReference type="EMBL" id="LRIE01000068">
    <property type="protein sequence ID" value="KZM35590.1"/>
    <property type="molecule type" value="Genomic_DNA"/>
</dbReference>
<dbReference type="Proteomes" id="UP000093412">
    <property type="component" value="Unassembled WGS sequence"/>
</dbReference>
<evidence type="ECO:0000256" key="1">
    <source>
        <dbReference type="ARBA" id="ARBA00023002"/>
    </source>
</evidence>
<keyword evidence="1" id="KW-0560">Oxidoreductase</keyword>
<proteinExistence type="predicted"/>
<protein>
    <submittedName>
        <fullName evidence="3">Pyridoxamine 5'-phosphate oxidase</fullName>
    </submittedName>
</protein>
<feature type="domain" description="Pyridoxamine 5'-phosphate oxidase N-terminal" evidence="2">
    <location>
        <begin position="13"/>
        <end position="138"/>
    </location>
</feature>
<dbReference type="InterPro" id="IPR019966">
    <property type="entry name" value="F420-dep_enz_PPOX_Rv3369"/>
</dbReference>
<dbReference type="GO" id="GO:0070967">
    <property type="term" value="F:coenzyme F420 binding"/>
    <property type="evidence" value="ECO:0007669"/>
    <property type="project" value="TreeGrafter"/>
</dbReference>
<evidence type="ECO:0000313" key="6">
    <source>
        <dbReference type="Proteomes" id="UP000093412"/>
    </source>
</evidence>
<dbReference type="EMBL" id="MAQA01000020">
    <property type="protein sequence ID" value="OCI31330.1"/>
    <property type="molecule type" value="Genomic_DNA"/>
</dbReference>
<evidence type="ECO:0000259" key="2">
    <source>
        <dbReference type="Pfam" id="PF01243"/>
    </source>
</evidence>
<dbReference type="PATRIC" id="fig|43678.3.peg.1778"/>
<evidence type="ECO:0000313" key="4">
    <source>
        <dbReference type="EMBL" id="OCI31330.1"/>
    </source>
</evidence>